<dbReference type="GeneID" id="27418470"/>
<evidence type="ECO:0000313" key="4">
    <source>
        <dbReference type="Proteomes" id="UP000019377"/>
    </source>
</evidence>
<dbReference type="OrthoDB" id="10388768at2759"/>
<organism evidence="3 4">
    <name type="scientific">Kalmanozyma brasiliensis (strain GHG001)</name>
    <name type="common">Yeast</name>
    <name type="synonym">Pseudozyma brasiliensis</name>
    <dbReference type="NCBI Taxonomy" id="1365824"/>
    <lineage>
        <taxon>Eukaryota</taxon>
        <taxon>Fungi</taxon>
        <taxon>Dikarya</taxon>
        <taxon>Basidiomycota</taxon>
        <taxon>Ustilaginomycotina</taxon>
        <taxon>Ustilaginomycetes</taxon>
        <taxon>Ustilaginales</taxon>
        <taxon>Ustilaginaceae</taxon>
        <taxon>Kalmanozyma</taxon>
    </lineage>
</organism>
<gene>
    <name evidence="3" type="ORF">PSEUBRA_SCAF1g00279</name>
</gene>
<keyword evidence="4" id="KW-1185">Reference proteome</keyword>
<dbReference type="AlphaFoldDB" id="V5F2Y5"/>
<reference evidence="4" key="1">
    <citation type="journal article" date="2013" name="Genome Announc.">
        <title>Draft genome sequence of Pseudozyma brasiliensis sp. nov. strain GHG001, a high producer of endo-1,4-xylanase isolated from an insect pest of sugarcane.</title>
        <authorList>
            <person name="Oliveira J.V.D.C."/>
            <person name="dos Santos R.A.C."/>
            <person name="Borges T.A."/>
            <person name="Riano-Pachon D.M."/>
            <person name="Goldman G.H."/>
        </authorList>
    </citation>
    <scope>NUCLEOTIDE SEQUENCE [LARGE SCALE GENOMIC DNA]</scope>
    <source>
        <strain evidence="4">GHG001</strain>
    </source>
</reference>
<feature type="signal peptide" evidence="2">
    <location>
        <begin position="1"/>
        <end position="19"/>
    </location>
</feature>
<dbReference type="HOGENOM" id="CLU_863621_0_0_1"/>
<dbReference type="EMBL" id="KI545851">
    <property type="protein sequence ID" value="EST09839.1"/>
    <property type="molecule type" value="Genomic_DNA"/>
</dbReference>
<name>V5F2Y5_KALBG</name>
<feature type="region of interest" description="Disordered" evidence="1">
    <location>
        <begin position="197"/>
        <end position="223"/>
    </location>
</feature>
<protein>
    <submittedName>
        <fullName evidence="3">Uncharacterized protein</fullName>
    </submittedName>
</protein>
<dbReference type="Proteomes" id="UP000019377">
    <property type="component" value="Unassembled WGS sequence"/>
</dbReference>
<keyword evidence="2" id="KW-0732">Signal</keyword>
<feature type="compositionally biased region" description="Basic and acidic residues" evidence="1">
    <location>
        <begin position="197"/>
        <end position="214"/>
    </location>
</feature>
<accession>V5F2Y5</accession>
<feature type="chain" id="PRO_5004732329" evidence="2">
    <location>
        <begin position="20"/>
        <end position="322"/>
    </location>
</feature>
<evidence type="ECO:0000256" key="1">
    <source>
        <dbReference type="SAM" id="MobiDB-lite"/>
    </source>
</evidence>
<proteinExistence type="predicted"/>
<evidence type="ECO:0000313" key="3">
    <source>
        <dbReference type="EMBL" id="EST09839.1"/>
    </source>
</evidence>
<evidence type="ECO:0000256" key="2">
    <source>
        <dbReference type="SAM" id="SignalP"/>
    </source>
</evidence>
<sequence length="322" mass="36833">MKALFAALLLAFVIGSANESEKVTAEEVSDGYQTIRDHAKKHSFVAIRRNEDGTFEGRKSTGQILPVNIQIEPRILAEMKIRDARIAEQLSSKSTEPRKQKSIEPEGCDNSMKVIFAALLLAFIIGGTNSCEKVTAEELSDWYQYVRDYAEQHSLTGMGIKEDGTFEGRKTPGEIVPVDFQLPPRILAEMQRRQARFLEKRSNKSPEPRERESIEPQGCNDSEVTDEELSHWYQYVQDYGDKHSLRAMRYREDGTFEGKMTSGEVLPIDLELPPRILEEMQRRQALIMPELERSALELEKSVLAQVEYFREHRSFEPKSCGQ</sequence>